<protein>
    <submittedName>
        <fullName evidence="2">Uncharacterized protein (TIGR02145 family)</fullName>
    </submittedName>
</protein>
<feature type="chain" id="PRO_5033004885" evidence="1">
    <location>
        <begin position="20"/>
        <end position="609"/>
    </location>
</feature>
<sequence length="609" mass="63575">MIRKFITGFALTISAIVFSQVGIGTATPHTSADLELGSPNKALYLNRVANTSLIDDPQPGMLIYDLEDKCVKAYQGDPSAWSDCLIGSPVNGVGTVASLNCGSAAFSPASGTQGTAYTGTLTVPYTGGNGGPYGSQSFAQDGLTFTLPAGNFANGAGNLVYNITGTPTATGTISVNITAGGQSCNGLALIVNQNGTGVLPTNITLAQNRRYFIASVYDQDYLPYTAPAAPASTNVVNADGASETVTVNVQGALTTAGITVQIPVASVTGSGTINAWTNTIIVPASLTEDGVSRQIQLSWASQSYTASAKFITATIKSVGGTLNAKKLDINAGIGNDYIGILLGMFQYPYNNAGAVTGYEVRDIPGIPDRMFGLTDNTPAAGQRHNFLYLPVQAEDGNIWLNNNLGANYNNINHASFNPTQQATGAGDHNAYGSLFQWGRKPDGHELINRMGSTGGTGVTGTSTTKSNNPTHSLFIISNTAPVGDWRVNTDNTLWTTNDPSDNPVCPVGFHVPSETEFLTWINSAGVTNGPTSAVSMLKLPLSGKRMGTTGGTPSAGIVGNENSWGQYWSSTASTTFNQYAHPFVFHPSGYEYGVGSNRADGLTVRCKKD</sequence>
<feature type="signal peptide" evidence="1">
    <location>
        <begin position="1"/>
        <end position="19"/>
    </location>
</feature>
<keyword evidence="3" id="KW-1185">Reference proteome</keyword>
<evidence type="ECO:0000313" key="2">
    <source>
        <dbReference type="EMBL" id="MBB4805937.1"/>
    </source>
</evidence>
<proteinExistence type="predicted"/>
<organism evidence="2 3">
    <name type="scientific">Chryseobacterium defluvii</name>
    <dbReference type="NCBI Taxonomy" id="160396"/>
    <lineage>
        <taxon>Bacteria</taxon>
        <taxon>Pseudomonadati</taxon>
        <taxon>Bacteroidota</taxon>
        <taxon>Flavobacteriia</taxon>
        <taxon>Flavobacteriales</taxon>
        <taxon>Weeksellaceae</taxon>
        <taxon>Chryseobacterium group</taxon>
        <taxon>Chryseobacterium</taxon>
    </lineage>
</organism>
<comment type="caution">
    <text evidence="2">The sequence shown here is derived from an EMBL/GenBank/DDBJ whole genome shotgun (WGS) entry which is preliminary data.</text>
</comment>
<name>A0A840KD62_9FLAO</name>
<dbReference type="Proteomes" id="UP000592180">
    <property type="component" value="Unassembled WGS sequence"/>
</dbReference>
<dbReference type="EMBL" id="JACHLE010000001">
    <property type="protein sequence ID" value="MBB4805937.1"/>
    <property type="molecule type" value="Genomic_DNA"/>
</dbReference>
<evidence type="ECO:0000256" key="1">
    <source>
        <dbReference type="SAM" id="SignalP"/>
    </source>
</evidence>
<reference evidence="2 3" key="1">
    <citation type="submission" date="2020-08" db="EMBL/GenBank/DDBJ databases">
        <title>Functional genomics of gut bacteria from endangered species of beetles.</title>
        <authorList>
            <person name="Carlos-Shanley C."/>
        </authorList>
    </citation>
    <scope>NUCLEOTIDE SEQUENCE [LARGE SCALE GENOMIC DNA]</scope>
    <source>
        <strain evidence="2 3">S00151</strain>
    </source>
</reference>
<accession>A0A840KD62</accession>
<gene>
    <name evidence="2" type="ORF">HNP38_001209</name>
</gene>
<dbReference type="RefSeq" id="WP_184185949.1">
    <property type="nucleotide sequence ID" value="NZ_JACHLE010000001.1"/>
</dbReference>
<keyword evidence="1" id="KW-0732">Signal</keyword>
<dbReference type="AlphaFoldDB" id="A0A840KD62"/>
<evidence type="ECO:0000313" key="3">
    <source>
        <dbReference type="Proteomes" id="UP000592180"/>
    </source>
</evidence>